<dbReference type="Proteomes" id="UP000830671">
    <property type="component" value="Chromosome 8"/>
</dbReference>
<protein>
    <submittedName>
        <fullName evidence="1">Uncharacterized protein</fullName>
    </submittedName>
</protein>
<proteinExistence type="predicted"/>
<dbReference type="EMBL" id="CP019480">
    <property type="protein sequence ID" value="UQC89626.1"/>
    <property type="molecule type" value="Genomic_DNA"/>
</dbReference>
<name>A0A9Q8T5J9_9PEZI</name>
<reference evidence="1" key="1">
    <citation type="journal article" date="2021" name="Mol. Plant Microbe Interact.">
        <title>Complete Genome Sequence of the Plant-Pathogenic Fungus Colletotrichum lupini.</title>
        <authorList>
            <person name="Baroncelli R."/>
            <person name="Pensec F."/>
            <person name="Da Lio D."/>
            <person name="Boufleur T."/>
            <person name="Vicente I."/>
            <person name="Sarrocco S."/>
            <person name="Picot A."/>
            <person name="Baraldi E."/>
            <person name="Sukno S."/>
            <person name="Thon M."/>
            <person name="Le Floch G."/>
        </authorList>
    </citation>
    <scope>NUCLEOTIDE SEQUENCE</scope>
    <source>
        <strain evidence="1">IMI 504893</strain>
    </source>
</reference>
<dbReference type="AlphaFoldDB" id="A0A9Q8T5J9"/>
<keyword evidence="2" id="KW-1185">Reference proteome</keyword>
<organism evidence="1 2">
    <name type="scientific">Colletotrichum lupini</name>
    <dbReference type="NCBI Taxonomy" id="145971"/>
    <lineage>
        <taxon>Eukaryota</taxon>
        <taxon>Fungi</taxon>
        <taxon>Dikarya</taxon>
        <taxon>Ascomycota</taxon>
        <taxon>Pezizomycotina</taxon>
        <taxon>Sordariomycetes</taxon>
        <taxon>Hypocreomycetidae</taxon>
        <taxon>Glomerellales</taxon>
        <taxon>Glomerellaceae</taxon>
        <taxon>Colletotrichum</taxon>
        <taxon>Colletotrichum acutatum species complex</taxon>
    </lineage>
</organism>
<accession>A0A9Q8T5J9</accession>
<evidence type="ECO:0000313" key="1">
    <source>
        <dbReference type="EMBL" id="UQC89626.1"/>
    </source>
</evidence>
<sequence length="446" mass="48689">MSMIKCGCQLVYLSKAVKKRQGTAAASAGRSLPKEAFLTYILRYTTSPLPSSTKVWTSLDPFRSAHGRAPPVALHRYEERGVCIKNPIVLVFAHAGKMEIARDWTSWCLVESLHRPNDSTRLDTLQAKTGSGTDTFSDQSSIGYRVVPQVWEPGGRPPPRCGGLNSAHGHPIWCHCHLSSIRVSHDHWTTRTQCLLKTSSGTHQPHDLFLSLSLGKGAELMGRQKKTRETSEPSCLPACLGFSGSTETCPPTPLVLCTQAAAAHASSPHAIPIHPVAPGDFCTHTEVRTPQFSQKRCKCPFLFLPTDTRLSSPPILLFTGILALLPLPRALSFTGSNPFRQGTQLKGAHIPSAHYTSGFTVPSPPTTHSYASRSQSHPAALCASVLRLRAKLALPPNHNASLPLPPHNLARPHFNTLPGFHLPFYRKLDFSILDFQTRILGTTLPT</sequence>
<gene>
    <name evidence="1" type="ORF">CLUP02_15157</name>
</gene>
<evidence type="ECO:0000313" key="2">
    <source>
        <dbReference type="Proteomes" id="UP000830671"/>
    </source>
</evidence>
<dbReference type="GeneID" id="73349091"/>
<dbReference type="RefSeq" id="XP_049151227.1">
    <property type="nucleotide sequence ID" value="XM_049294081.1"/>
</dbReference>
<dbReference type="KEGG" id="clup:CLUP02_15157"/>